<proteinExistence type="predicted"/>
<dbReference type="InterPro" id="IPR046357">
    <property type="entry name" value="PPIase_dom_sf"/>
</dbReference>
<dbReference type="Pfam" id="PF00254">
    <property type="entry name" value="FKBP_C"/>
    <property type="match status" value="1"/>
</dbReference>
<feature type="domain" description="PPIase FKBP-type" evidence="6">
    <location>
        <begin position="61"/>
        <end position="146"/>
    </location>
</feature>
<dbReference type="AlphaFoldDB" id="A0A6J6CPV4"/>
<dbReference type="PANTHER" id="PTHR43811:SF19">
    <property type="entry name" value="39 KDA FK506-BINDING NUCLEAR PROTEIN"/>
    <property type="match status" value="1"/>
</dbReference>
<evidence type="ECO:0000313" key="7">
    <source>
        <dbReference type="EMBL" id="CAB4553511.1"/>
    </source>
</evidence>
<feature type="region of interest" description="Disordered" evidence="5">
    <location>
        <begin position="1"/>
        <end position="25"/>
    </location>
</feature>
<protein>
    <recommendedName>
        <fullName evidence="2">peptidylprolyl isomerase</fullName>
        <ecNumber evidence="2">5.2.1.8</ecNumber>
    </recommendedName>
</protein>
<evidence type="ECO:0000256" key="2">
    <source>
        <dbReference type="ARBA" id="ARBA00013194"/>
    </source>
</evidence>
<name>A0A6J6CPV4_9ZZZZ</name>
<evidence type="ECO:0000256" key="3">
    <source>
        <dbReference type="ARBA" id="ARBA00023110"/>
    </source>
</evidence>
<dbReference type="InterPro" id="IPR001179">
    <property type="entry name" value="PPIase_FKBP_dom"/>
</dbReference>
<evidence type="ECO:0000256" key="4">
    <source>
        <dbReference type="ARBA" id="ARBA00023235"/>
    </source>
</evidence>
<gene>
    <name evidence="7" type="ORF">UFOPK1618_00056</name>
</gene>
<dbReference type="EC" id="5.2.1.8" evidence="2"/>
<dbReference type="PROSITE" id="PS50059">
    <property type="entry name" value="FKBP_PPIASE"/>
    <property type="match status" value="1"/>
</dbReference>
<organism evidence="7">
    <name type="scientific">freshwater metagenome</name>
    <dbReference type="NCBI Taxonomy" id="449393"/>
    <lineage>
        <taxon>unclassified sequences</taxon>
        <taxon>metagenomes</taxon>
        <taxon>ecological metagenomes</taxon>
    </lineage>
</organism>
<keyword evidence="3" id="KW-0697">Rotamase</keyword>
<dbReference type="GO" id="GO:0003755">
    <property type="term" value="F:peptidyl-prolyl cis-trans isomerase activity"/>
    <property type="evidence" value="ECO:0007669"/>
    <property type="project" value="UniProtKB-KW"/>
</dbReference>
<keyword evidence="4" id="KW-0413">Isomerase</keyword>
<evidence type="ECO:0000256" key="5">
    <source>
        <dbReference type="SAM" id="MobiDB-lite"/>
    </source>
</evidence>
<evidence type="ECO:0000259" key="6">
    <source>
        <dbReference type="PROSITE" id="PS50059"/>
    </source>
</evidence>
<dbReference type="EMBL" id="CAEZTF010000004">
    <property type="protein sequence ID" value="CAB4553511.1"/>
    <property type="molecule type" value="Genomic_DNA"/>
</dbReference>
<reference evidence="7" key="1">
    <citation type="submission" date="2020-05" db="EMBL/GenBank/DDBJ databases">
        <authorList>
            <person name="Chiriac C."/>
            <person name="Salcher M."/>
            <person name="Ghai R."/>
            <person name="Kavagutti S V."/>
        </authorList>
    </citation>
    <scope>NUCLEOTIDE SEQUENCE</scope>
</reference>
<dbReference type="PANTHER" id="PTHR43811">
    <property type="entry name" value="FKBP-TYPE PEPTIDYL-PROLYL CIS-TRANS ISOMERASE FKPA"/>
    <property type="match status" value="1"/>
</dbReference>
<dbReference type="Gene3D" id="3.10.50.40">
    <property type="match status" value="1"/>
</dbReference>
<evidence type="ECO:0000256" key="1">
    <source>
        <dbReference type="ARBA" id="ARBA00000971"/>
    </source>
</evidence>
<dbReference type="SUPFAM" id="SSF54534">
    <property type="entry name" value="FKBP-like"/>
    <property type="match status" value="1"/>
</dbReference>
<accession>A0A6J6CPV4</accession>
<sequence length="150" mass="15428">MSSDSTLSRATGTAQPAEAGFPAITLGADGAPEISQLDEPAPAEFKLSTTIKGEGPVVTLDDLVTVHYSGWVWGGELFDSSWTGGQPAQFSLLQVIPGFTKALEGQTVGSQVIAVIPPTEGYGEQGAGSIPPNSTLIFVVDILAATPMPQ</sequence>
<feature type="compositionally biased region" description="Polar residues" evidence="5">
    <location>
        <begin position="1"/>
        <end position="14"/>
    </location>
</feature>
<comment type="catalytic activity">
    <reaction evidence="1">
        <text>[protein]-peptidylproline (omega=180) = [protein]-peptidylproline (omega=0)</text>
        <dbReference type="Rhea" id="RHEA:16237"/>
        <dbReference type="Rhea" id="RHEA-COMP:10747"/>
        <dbReference type="Rhea" id="RHEA-COMP:10748"/>
        <dbReference type="ChEBI" id="CHEBI:83833"/>
        <dbReference type="ChEBI" id="CHEBI:83834"/>
        <dbReference type="EC" id="5.2.1.8"/>
    </reaction>
</comment>